<organism evidence="1">
    <name type="scientific">candidate division WOR-3 bacterium</name>
    <dbReference type="NCBI Taxonomy" id="2052148"/>
    <lineage>
        <taxon>Bacteria</taxon>
        <taxon>Bacteria division WOR-3</taxon>
    </lineage>
</organism>
<comment type="caution">
    <text evidence="1">The sequence shown here is derived from an EMBL/GenBank/DDBJ whole genome shotgun (WGS) entry which is preliminary data.</text>
</comment>
<reference evidence="1" key="1">
    <citation type="journal article" date="2020" name="mSystems">
        <title>Genome- and Community-Level Interaction Insights into Carbon Utilization and Element Cycling Functions of Hydrothermarchaeota in Hydrothermal Sediment.</title>
        <authorList>
            <person name="Zhou Z."/>
            <person name="Liu Y."/>
            <person name="Xu W."/>
            <person name="Pan J."/>
            <person name="Luo Z.H."/>
            <person name="Li M."/>
        </authorList>
    </citation>
    <scope>NUCLEOTIDE SEQUENCE [LARGE SCALE GENOMIC DNA]</scope>
    <source>
        <strain evidence="1">SpSt-783</strain>
    </source>
</reference>
<gene>
    <name evidence="1" type="ORF">ENV70_04525</name>
</gene>
<name>A0A7C6EJT9_UNCW3</name>
<proteinExistence type="predicted"/>
<dbReference type="Pfam" id="PF10719">
    <property type="entry name" value="ComFB"/>
    <property type="match status" value="1"/>
</dbReference>
<dbReference type="InterPro" id="IPR019657">
    <property type="entry name" value="ComFB"/>
</dbReference>
<dbReference type="AlphaFoldDB" id="A0A7C6EJT9"/>
<sequence length="89" mass="10399">MDIKPENYIEKIVREELQRLYEQDPSLCRCANCYQDIMTLTLNNLPAMYVSSDVGHIMTMFNLSKDQLQAKVLVELLKAVEKVKENPRH</sequence>
<protein>
    <submittedName>
        <fullName evidence="1">Competence protein</fullName>
    </submittedName>
</protein>
<evidence type="ECO:0000313" key="1">
    <source>
        <dbReference type="EMBL" id="HHS62865.1"/>
    </source>
</evidence>
<dbReference type="EMBL" id="DTHJ01000092">
    <property type="protein sequence ID" value="HHS62865.1"/>
    <property type="molecule type" value="Genomic_DNA"/>
</dbReference>
<accession>A0A7C6EJT9</accession>